<dbReference type="AlphaFoldDB" id="A0A915DBL8"/>
<organism evidence="1 2">
    <name type="scientific">Ditylenchus dipsaci</name>
    <dbReference type="NCBI Taxonomy" id="166011"/>
    <lineage>
        <taxon>Eukaryota</taxon>
        <taxon>Metazoa</taxon>
        <taxon>Ecdysozoa</taxon>
        <taxon>Nematoda</taxon>
        <taxon>Chromadorea</taxon>
        <taxon>Rhabditida</taxon>
        <taxon>Tylenchina</taxon>
        <taxon>Tylenchomorpha</taxon>
        <taxon>Sphaerularioidea</taxon>
        <taxon>Anguinidae</taxon>
        <taxon>Anguininae</taxon>
        <taxon>Ditylenchus</taxon>
    </lineage>
</organism>
<name>A0A915DBL8_9BILA</name>
<keyword evidence="1" id="KW-1185">Reference proteome</keyword>
<reference evidence="2" key="1">
    <citation type="submission" date="2022-11" db="UniProtKB">
        <authorList>
            <consortium name="WormBaseParasite"/>
        </authorList>
    </citation>
    <scope>IDENTIFICATION</scope>
</reference>
<proteinExistence type="predicted"/>
<evidence type="ECO:0000313" key="1">
    <source>
        <dbReference type="Proteomes" id="UP000887574"/>
    </source>
</evidence>
<protein>
    <submittedName>
        <fullName evidence="2">Uncharacterized protein</fullName>
    </submittedName>
</protein>
<dbReference type="Proteomes" id="UP000887574">
    <property type="component" value="Unplaced"/>
</dbReference>
<dbReference type="WBParaSite" id="jg17928">
    <property type="protein sequence ID" value="jg17928"/>
    <property type="gene ID" value="jg17928"/>
</dbReference>
<evidence type="ECO:0000313" key="2">
    <source>
        <dbReference type="WBParaSite" id="jg17928"/>
    </source>
</evidence>
<sequence length="152" mass="17834">MEEFIRSIFYVERLSPSQRIKSLKTAKLQRQSDEAENLVKKQEGKIAVNVYGRIGNLWDSGKGEAFVHEVAILYALESLPQETEEALLLEARKILREKIQEEQWTNDQIYQLGIEILVEARREFPHCHGHHLMEWYINLDTSGRNQSARKKR</sequence>
<accession>A0A915DBL8</accession>